<feature type="transmembrane region" description="Helical" evidence="1">
    <location>
        <begin position="112"/>
        <end position="132"/>
    </location>
</feature>
<keyword evidence="1" id="KW-1133">Transmembrane helix</keyword>
<keyword evidence="3" id="KW-1185">Reference proteome</keyword>
<dbReference type="AlphaFoldDB" id="A0A8J3CN63"/>
<keyword evidence="1" id="KW-0812">Transmembrane</keyword>
<dbReference type="PANTHER" id="PTHR34300:SF2">
    <property type="entry name" value="QUEUOSINE PRECURSOR TRANSPORTER-RELATED"/>
    <property type="match status" value="1"/>
</dbReference>
<reference evidence="2" key="2">
    <citation type="submission" date="2020-09" db="EMBL/GenBank/DDBJ databases">
        <authorList>
            <person name="Sun Q."/>
            <person name="Kim S."/>
        </authorList>
    </citation>
    <scope>NUCLEOTIDE SEQUENCE</scope>
    <source>
        <strain evidence="2">KCTC 32501</strain>
    </source>
</reference>
<feature type="transmembrane region" description="Helical" evidence="1">
    <location>
        <begin position="144"/>
        <end position="163"/>
    </location>
</feature>
<dbReference type="Proteomes" id="UP000614287">
    <property type="component" value="Unassembled WGS sequence"/>
</dbReference>
<proteinExistence type="predicted"/>
<feature type="transmembrane region" description="Helical" evidence="1">
    <location>
        <begin position="52"/>
        <end position="75"/>
    </location>
</feature>
<dbReference type="EMBL" id="BMZG01000006">
    <property type="protein sequence ID" value="GHA73991.1"/>
    <property type="molecule type" value="Genomic_DNA"/>
</dbReference>
<comment type="caution">
    <text evidence="2">The sequence shown here is derived from an EMBL/GenBank/DDBJ whole genome shotgun (WGS) entry which is preliminary data.</text>
</comment>
<feature type="transmembrane region" description="Helical" evidence="1">
    <location>
        <begin position="26"/>
        <end position="45"/>
    </location>
</feature>
<dbReference type="InterPro" id="IPR003744">
    <property type="entry name" value="YhhQ"/>
</dbReference>
<accession>A0A8J3CN63</accession>
<organism evidence="2 3">
    <name type="scientific">Formosimonas limnophila</name>
    <dbReference type="NCBI Taxonomy" id="1384487"/>
    <lineage>
        <taxon>Bacteria</taxon>
        <taxon>Pseudomonadati</taxon>
        <taxon>Pseudomonadota</taxon>
        <taxon>Betaproteobacteria</taxon>
        <taxon>Burkholderiales</taxon>
        <taxon>Burkholderiaceae</taxon>
        <taxon>Formosimonas</taxon>
    </lineage>
</organism>
<name>A0A8J3CN63_9BURK</name>
<gene>
    <name evidence="2" type="ORF">GCM10009007_13950</name>
</gene>
<evidence type="ECO:0008006" key="4">
    <source>
        <dbReference type="Google" id="ProtNLM"/>
    </source>
</evidence>
<dbReference type="Pfam" id="PF02592">
    <property type="entry name" value="Vut_1"/>
    <property type="match status" value="1"/>
</dbReference>
<keyword evidence="1" id="KW-0472">Membrane</keyword>
<protein>
    <recommendedName>
        <fullName evidence="4">VUT family protein</fullName>
    </recommendedName>
</protein>
<dbReference type="RefSeq" id="WP_189493219.1">
    <property type="nucleotide sequence ID" value="NZ_BMZG01000006.1"/>
</dbReference>
<feature type="transmembrane region" description="Helical" evidence="1">
    <location>
        <begin position="81"/>
        <end position="100"/>
    </location>
</feature>
<reference evidence="2" key="1">
    <citation type="journal article" date="2014" name="Int. J. Syst. Evol. Microbiol.">
        <title>Complete genome sequence of Corynebacterium casei LMG S-19264T (=DSM 44701T), isolated from a smear-ripened cheese.</title>
        <authorList>
            <consortium name="US DOE Joint Genome Institute (JGI-PGF)"/>
            <person name="Walter F."/>
            <person name="Albersmeier A."/>
            <person name="Kalinowski J."/>
            <person name="Ruckert C."/>
        </authorList>
    </citation>
    <scope>NUCLEOTIDE SEQUENCE</scope>
    <source>
        <strain evidence="2">KCTC 32501</strain>
    </source>
</reference>
<evidence type="ECO:0000313" key="3">
    <source>
        <dbReference type="Proteomes" id="UP000614287"/>
    </source>
</evidence>
<sequence length="174" mass="19554">MLYIWTFLYVASVLFANLYLDHFIELGILGKLSWGTLFFALVFTLRDKLHQFGLRAVFIAIGLAVLTNILAAVYLNTPERFIAASFIAILVGELADTAMYQRLTRHSWLTRALSSNAISIPLDTLLFNLLAFYGDMTNTDIGKIIWADILFKTVIAGGLAFALNNWRQKRTSLA</sequence>
<dbReference type="PANTHER" id="PTHR34300">
    <property type="entry name" value="QUEUOSINE PRECURSOR TRANSPORTER-RELATED"/>
    <property type="match status" value="1"/>
</dbReference>
<evidence type="ECO:0000256" key="1">
    <source>
        <dbReference type="SAM" id="Phobius"/>
    </source>
</evidence>
<evidence type="ECO:0000313" key="2">
    <source>
        <dbReference type="EMBL" id="GHA73991.1"/>
    </source>
</evidence>